<protein>
    <submittedName>
        <fullName evidence="2">30S ribosomal protein S14</fullName>
    </submittedName>
</protein>
<dbReference type="RefSeq" id="WP_169170996.1">
    <property type="nucleotide sequence ID" value="NZ_JAAIII010000001.1"/>
</dbReference>
<gene>
    <name evidence="2" type="ORF">G1C95_0099</name>
</gene>
<keyword evidence="2" id="KW-0689">Ribosomal protein</keyword>
<feature type="signal peptide" evidence="1">
    <location>
        <begin position="1"/>
        <end position="19"/>
    </location>
</feature>
<evidence type="ECO:0000313" key="2">
    <source>
        <dbReference type="EMBL" id="NMM92914.1"/>
    </source>
</evidence>
<accession>A0A7Y0HSS5</accession>
<evidence type="ECO:0000313" key="3">
    <source>
        <dbReference type="Proteomes" id="UP000532194"/>
    </source>
</evidence>
<dbReference type="PROSITE" id="PS51257">
    <property type="entry name" value="PROKAR_LIPOPROTEIN"/>
    <property type="match status" value="1"/>
</dbReference>
<dbReference type="Proteomes" id="UP000532194">
    <property type="component" value="Unassembled WGS sequence"/>
</dbReference>
<evidence type="ECO:0000256" key="1">
    <source>
        <dbReference type="SAM" id="SignalP"/>
    </source>
</evidence>
<keyword evidence="3" id="KW-1185">Reference proteome</keyword>
<keyword evidence="1" id="KW-0732">Signal</keyword>
<proteinExistence type="predicted"/>
<dbReference type="AlphaFoldDB" id="A0A7Y0HSS5"/>
<feature type="chain" id="PRO_5038537873" evidence="1">
    <location>
        <begin position="20"/>
        <end position="165"/>
    </location>
</feature>
<dbReference type="GO" id="GO:0005840">
    <property type="term" value="C:ribosome"/>
    <property type="evidence" value="ECO:0007669"/>
    <property type="project" value="UniProtKB-KW"/>
</dbReference>
<name>A0A7Y0HSS5_9BIFI</name>
<keyword evidence="2" id="KW-0687">Ribonucleoprotein</keyword>
<organism evidence="2 3">
    <name type="scientific">Bifidobacterium oedipodis</name>
    <dbReference type="NCBI Taxonomy" id="2675322"/>
    <lineage>
        <taxon>Bacteria</taxon>
        <taxon>Bacillati</taxon>
        <taxon>Actinomycetota</taxon>
        <taxon>Actinomycetes</taxon>
        <taxon>Bifidobacteriales</taxon>
        <taxon>Bifidobacteriaceae</taxon>
        <taxon>Bifidobacterium</taxon>
    </lineage>
</organism>
<sequence length="165" mass="18515">MKKMIKPVLVMMVVSFLLAGCGSKGDAESGAVELLDWDGANEEYKDTVKDFPFALENGDVFPADMQRTGSSQYQKGWGEGQAYFYWICSTEHNILDKNQSDSDAALASVQQLKKVTSSSWFQTYYDDTDQIFENEVIGKAELGDVSVMQQFYDADCSWYRSSKGL</sequence>
<reference evidence="2 3" key="1">
    <citation type="submission" date="2020-02" db="EMBL/GenBank/DDBJ databases">
        <title>Characterization of phylogenetic diversity of novel bifidobacterial species isolated in Czech ZOOs.</title>
        <authorList>
            <person name="Lugli G.A."/>
            <person name="Vera N.B."/>
            <person name="Ventura M."/>
        </authorList>
    </citation>
    <scope>NUCLEOTIDE SEQUENCE [LARGE SCALE GENOMIC DNA]</scope>
    <source>
        <strain evidence="2 3">DSM 109957</strain>
    </source>
</reference>
<comment type="caution">
    <text evidence="2">The sequence shown here is derived from an EMBL/GenBank/DDBJ whole genome shotgun (WGS) entry which is preliminary data.</text>
</comment>
<dbReference type="EMBL" id="JAAIII010000001">
    <property type="protein sequence ID" value="NMM92914.1"/>
    <property type="molecule type" value="Genomic_DNA"/>
</dbReference>